<gene>
    <name evidence="1" type="ORF">FOVG_18268</name>
</gene>
<accession>W9NI01</accession>
<reference evidence="1" key="1">
    <citation type="submission" date="2011-10" db="EMBL/GenBank/DDBJ databases">
        <title>The Genome Sequence of Fusarium oxysporum HDV247.</title>
        <authorList>
            <consortium name="The Broad Institute Genome Sequencing Platform"/>
            <person name="Ma L.-J."/>
            <person name="Gale L.R."/>
            <person name="Schwartz D.C."/>
            <person name="Zhou S."/>
            <person name="Corby-Kistler H."/>
            <person name="Young S.K."/>
            <person name="Zeng Q."/>
            <person name="Gargeya S."/>
            <person name="Fitzgerald M."/>
            <person name="Haas B."/>
            <person name="Abouelleil A."/>
            <person name="Alvarado L."/>
            <person name="Arachchi H.M."/>
            <person name="Berlin A."/>
            <person name="Brown A."/>
            <person name="Chapman S.B."/>
            <person name="Chen Z."/>
            <person name="Dunbar C."/>
            <person name="Freedman E."/>
            <person name="Gearin G."/>
            <person name="Goldberg J."/>
            <person name="Griggs A."/>
            <person name="Gujja S."/>
            <person name="Heiman D."/>
            <person name="Howarth C."/>
            <person name="Larson L."/>
            <person name="Lui A."/>
            <person name="MacDonald P.J.P."/>
            <person name="Montmayeur A."/>
            <person name="Murphy C."/>
            <person name="Neiman D."/>
            <person name="Pearson M."/>
            <person name="Priest M."/>
            <person name="Roberts A."/>
            <person name="Saif S."/>
            <person name="Shea T."/>
            <person name="Shenoy N."/>
            <person name="Sisk P."/>
            <person name="Stolte C."/>
            <person name="Sykes S."/>
            <person name="Wortman J."/>
            <person name="Nusbaum C."/>
            <person name="Birren B."/>
        </authorList>
    </citation>
    <scope>NUCLEOTIDE SEQUENCE [LARGE SCALE GENOMIC DNA]</scope>
    <source>
        <strain evidence="1">HDV247</strain>
    </source>
</reference>
<reference evidence="1" key="2">
    <citation type="submission" date="2012-05" db="EMBL/GenBank/DDBJ databases">
        <title>Annotation of the Genome Sequence of Fusarium oxysporum HDV247.</title>
        <authorList>
            <consortium name="The Broad Institute Genomics Platform"/>
            <person name="Ma L.-J."/>
            <person name="Corby-Kistler H."/>
            <person name="Broz K."/>
            <person name="Gale L.R."/>
            <person name="Jonkers W."/>
            <person name="O'Donnell K."/>
            <person name="Ploetz R."/>
            <person name="Steinberg C."/>
            <person name="Schwartz D.C."/>
            <person name="VanEtten H."/>
            <person name="Zhou S."/>
            <person name="Young S.K."/>
            <person name="Zeng Q."/>
            <person name="Gargeya S."/>
            <person name="Fitzgerald M."/>
            <person name="Abouelleil A."/>
            <person name="Alvarado L."/>
            <person name="Chapman S.B."/>
            <person name="Gainer-Dewar J."/>
            <person name="Goldberg J."/>
            <person name="Griggs A."/>
            <person name="Gujja S."/>
            <person name="Hansen M."/>
            <person name="Howarth C."/>
            <person name="Imamovic A."/>
            <person name="Ireland A."/>
            <person name="Larimer J."/>
            <person name="McCowan C."/>
            <person name="Murphy C."/>
            <person name="Pearson M."/>
            <person name="Poon T.W."/>
            <person name="Priest M."/>
            <person name="Roberts A."/>
            <person name="Saif S."/>
            <person name="Shea T."/>
            <person name="Sykes S."/>
            <person name="Wortman J."/>
            <person name="Nusbaum C."/>
            <person name="Birren B."/>
        </authorList>
    </citation>
    <scope>NUCLEOTIDE SEQUENCE</scope>
    <source>
        <strain evidence="1">HDV247</strain>
    </source>
</reference>
<name>W9NI01_FUSOX</name>
<organism evidence="1">
    <name type="scientific">Fusarium oxysporum f. sp. pisi HDV247</name>
    <dbReference type="NCBI Taxonomy" id="1080344"/>
    <lineage>
        <taxon>Eukaryota</taxon>
        <taxon>Fungi</taxon>
        <taxon>Dikarya</taxon>
        <taxon>Ascomycota</taxon>
        <taxon>Pezizomycotina</taxon>
        <taxon>Sordariomycetes</taxon>
        <taxon>Hypocreomycetidae</taxon>
        <taxon>Hypocreales</taxon>
        <taxon>Nectriaceae</taxon>
        <taxon>Fusarium</taxon>
        <taxon>Fusarium oxysporum species complex</taxon>
    </lineage>
</organism>
<evidence type="ECO:0000313" key="1">
    <source>
        <dbReference type="EMBL" id="EXA30341.1"/>
    </source>
</evidence>
<sequence>MSKPIAMENGFNVHWYDAYLQPFNVDYPRFDRLFPNSPKPLQIEQRCRQDIKVCMVQRNGKSR</sequence>
<dbReference type="AlphaFoldDB" id="W9NI01"/>
<protein>
    <submittedName>
        <fullName evidence="1">Uncharacterized protein</fullName>
    </submittedName>
</protein>
<dbReference type="HOGENOM" id="CLU_2885842_0_0_1"/>
<dbReference type="EMBL" id="JH651057">
    <property type="protein sequence ID" value="EXA30341.1"/>
    <property type="molecule type" value="Genomic_DNA"/>
</dbReference>
<proteinExistence type="predicted"/>
<dbReference type="Proteomes" id="UP000030751">
    <property type="component" value="Unassembled WGS sequence"/>
</dbReference>